<reference evidence="1" key="1">
    <citation type="journal article" date="2023" name="G3 (Bethesda)">
        <title>A reference genome for the long-term kleptoplast-retaining sea slug Elysia crispata morphotype clarki.</title>
        <authorList>
            <person name="Eastman K.E."/>
            <person name="Pendleton A.L."/>
            <person name="Shaikh M.A."/>
            <person name="Suttiyut T."/>
            <person name="Ogas R."/>
            <person name="Tomko P."/>
            <person name="Gavelis G."/>
            <person name="Widhalm J.R."/>
            <person name="Wisecaver J.H."/>
        </authorList>
    </citation>
    <scope>NUCLEOTIDE SEQUENCE</scope>
    <source>
        <strain evidence="1">ECLA1</strain>
    </source>
</reference>
<protein>
    <submittedName>
        <fullName evidence="1">Uncharacterized protein</fullName>
    </submittedName>
</protein>
<evidence type="ECO:0000313" key="1">
    <source>
        <dbReference type="EMBL" id="KAK3778284.1"/>
    </source>
</evidence>
<keyword evidence="2" id="KW-1185">Reference proteome</keyword>
<dbReference type="AlphaFoldDB" id="A0AAE0ZZ02"/>
<evidence type="ECO:0000313" key="2">
    <source>
        <dbReference type="Proteomes" id="UP001283361"/>
    </source>
</evidence>
<dbReference type="EMBL" id="JAWDGP010002979">
    <property type="protein sequence ID" value="KAK3778284.1"/>
    <property type="molecule type" value="Genomic_DNA"/>
</dbReference>
<gene>
    <name evidence="1" type="ORF">RRG08_050976</name>
</gene>
<sequence length="82" mass="9128">MAPSCTALHSSLFPSYHRRILEYVEATEKTKKQTTRTRIIMSPSGMWRSSFVEVRELIETRDGAALAEFGASGLSVPVNVNI</sequence>
<comment type="caution">
    <text evidence="1">The sequence shown here is derived from an EMBL/GenBank/DDBJ whole genome shotgun (WGS) entry which is preliminary data.</text>
</comment>
<proteinExistence type="predicted"/>
<organism evidence="1 2">
    <name type="scientific">Elysia crispata</name>
    <name type="common">lettuce slug</name>
    <dbReference type="NCBI Taxonomy" id="231223"/>
    <lineage>
        <taxon>Eukaryota</taxon>
        <taxon>Metazoa</taxon>
        <taxon>Spiralia</taxon>
        <taxon>Lophotrochozoa</taxon>
        <taxon>Mollusca</taxon>
        <taxon>Gastropoda</taxon>
        <taxon>Heterobranchia</taxon>
        <taxon>Euthyneura</taxon>
        <taxon>Panpulmonata</taxon>
        <taxon>Sacoglossa</taxon>
        <taxon>Placobranchoidea</taxon>
        <taxon>Plakobranchidae</taxon>
        <taxon>Elysia</taxon>
    </lineage>
</organism>
<dbReference type="Proteomes" id="UP001283361">
    <property type="component" value="Unassembled WGS sequence"/>
</dbReference>
<accession>A0AAE0ZZ02</accession>
<name>A0AAE0ZZ02_9GAST</name>